<dbReference type="EMBL" id="JAUUUU010000001">
    <property type="protein sequence ID" value="MDP1519681.1"/>
    <property type="molecule type" value="Genomic_DNA"/>
</dbReference>
<evidence type="ECO:0000313" key="2">
    <source>
        <dbReference type="EMBL" id="MDP1519681.1"/>
    </source>
</evidence>
<proteinExistence type="predicted"/>
<evidence type="ECO:0000259" key="1">
    <source>
        <dbReference type="Pfam" id="PF18602"/>
    </source>
</evidence>
<accession>A0AAW8AXB1</accession>
<organism evidence="2 3">
    <name type="scientific">Porticoccus litoralis</name>
    <dbReference type="NCBI Taxonomy" id="434086"/>
    <lineage>
        <taxon>Bacteria</taxon>
        <taxon>Pseudomonadati</taxon>
        <taxon>Pseudomonadota</taxon>
        <taxon>Gammaproteobacteria</taxon>
        <taxon>Cellvibrionales</taxon>
        <taxon>Porticoccaceae</taxon>
        <taxon>Porticoccus</taxon>
    </lineage>
</organism>
<dbReference type="InterPro" id="IPR041238">
    <property type="entry name" value="Rap1a"/>
</dbReference>
<sequence length="147" mass="15796">MLTVLKTITARGCVALILTGLLIYKGHAAEAVSAEMLLSSCKNAAHQTAAEAKQICHGYIRGYLDAIADLTLEQQADESFQQRALKTRARGQMMQDGAMYRSPYCLPAGLSVSDVVKKLEQEKASIGANAPAAELLSSALRKHFTCP</sequence>
<dbReference type="Proteomes" id="UP001178354">
    <property type="component" value="Unassembled WGS sequence"/>
</dbReference>
<gene>
    <name evidence="2" type="ORF">Q8A57_01700</name>
</gene>
<keyword evidence="3" id="KW-1185">Reference proteome</keyword>
<comment type="caution">
    <text evidence="2">The sequence shown here is derived from an EMBL/GenBank/DDBJ whole genome shotgun (WGS) entry which is preliminary data.</text>
</comment>
<dbReference type="RefSeq" id="WP_305169191.1">
    <property type="nucleotide sequence ID" value="NZ_JAUUUU010000001.1"/>
</dbReference>
<dbReference type="AlphaFoldDB" id="A0AAW8AXB1"/>
<dbReference type="Pfam" id="PF18602">
    <property type="entry name" value="Rap1a"/>
    <property type="match status" value="1"/>
</dbReference>
<evidence type="ECO:0000313" key="3">
    <source>
        <dbReference type="Proteomes" id="UP001178354"/>
    </source>
</evidence>
<protein>
    <submittedName>
        <fullName evidence="2">Rap1a/Tai family immunity protein</fullName>
    </submittedName>
</protein>
<reference evidence="2" key="1">
    <citation type="journal article" date="2010" name="Int. J. Syst. Evol. Microbiol.">
        <title>Porticoccus litoralis gen. nov., sp. nov., a gammaproteobacterium isolated from the Yellow Sea.</title>
        <authorList>
            <person name="Oh H.M."/>
            <person name="Kim H."/>
            <person name="Kim K.M."/>
            <person name="Min G.S."/>
            <person name="Cho J.C."/>
        </authorList>
    </citation>
    <scope>NUCLEOTIDE SEQUENCE</scope>
    <source>
        <strain evidence="2">DSM 25064</strain>
    </source>
</reference>
<reference evidence="2" key="2">
    <citation type="submission" date="2023-08" db="EMBL/GenBank/DDBJ databases">
        <authorList>
            <person name="Luo J."/>
        </authorList>
    </citation>
    <scope>NUCLEOTIDE SEQUENCE</scope>
    <source>
        <strain evidence="2">DSM 25064</strain>
    </source>
</reference>
<name>A0AAW8AXB1_9GAMM</name>
<feature type="domain" description="Rap1a immunity protein" evidence="1">
    <location>
        <begin position="34"/>
        <end position="146"/>
    </location>
</feature>